<protein>
    <submittedName>
        <fullName evidence="2">Uncharacterized protein</fullName>
    </submittedName>
</protein>
<proteinExistence type="predicted"/>
<gene>
    <name evidence="2" type="ORF">Tco_0726785</name>
</gene>
<evidence type="ECO:0000313" key="3">
    <source>
        <dbReference type="Proteomes" id="UP001151760"/>
    </source>
</evidence>
<reference evidence="2" key="2">
    <citation type="submission" date="2022-01" db="EMBL/GenBank/DDBJ databases">
        <authorList>
            <person name="Yamashiro T."/>
            <person name="Shiraishi A."/>
            <person name="Satake H."/>
            <person name="Nakayama K."/>
        </authorList>
    </citation>
    <scope>NUCLEOTIDE SEQUENCE</scope>
</reference>
<organism evidence="2 3">
    <name type="scientific">Tanacetum coccineum</name>
    <dbReference type="NCBI Taxonomy" id="301880"/>
    <lineage>
        <taxon>Eukaryota</taxon>
        <taxon>Viridiplantae</taxon>
        <taxon>Streptophyta</taxon>
        <taxon>Embryophyta</taxon>
        <taxon>Tracheophyta</taxon>
        <taxon>Spermatophyta</taxon>
        <taxon>Magnoliopsida</taxon>
        <taxon>eudicotyledons</taxon>
        <taxon>Gunneridae</taxon>
        <taxon>Pentapetalae</taxon>
        <taxon>asterids</taxon>
        <taxon>campanulids</taxon>
        <taxon>Asterales</taxon>
        <taxon>Asteraceae</taxon>
        <taxon>Asteroideae</taxon>
        <taxon>Anthemideae</taxon>
        <taxon>Anthemidinae</taxon>
        <taxon>Tanacetum</taxon>
    </lineage>
</organism>
<evidence type="ECO:0000256" key="1">
    <source>
        <dbReference type="SAM" id="MobiDB-lite"/>
    </source>
</evidence>
<feature type="region of interest" description="Disordered" evidence="1">
    <location>
        <begin position="60"/>
        <end position="86"/>
    </location>
</feature>
<evidence type="ECO:0000313" key="2">
    <source>
        <dbReference type="EMBL" id="GJS76904.1"/>
    </source>
</evidence>
<accession>A0ABQ4YGK1</accession>
<sequence length="157" mass="17257">MSLRKLGYNVIASLAVLLIGLGGLEFSEFVQILSMSSLFFYYLSSKSAKFHLYVPSSLAVPSSGLSSDVSDAGLPSEKESSRPAAGVKVNSSPGVLDSSIDMFLVFFLGRSSTVISRILILRPKLMTEECDRAPDNRFPNDVTFVNYWCIQAMHAFW</sequence>
<dbReference type="EMBL" id="BQNB010010409">
    <property type="protein sequence ID" value="GJS76904.1"/>
    <property type="molecule type" value="Genomic_DNA"/>
</dbReference>
<name>A0ABQ4YGK1_9ASTR</name>
<comment type="caution">
    <text evidence="2">The sequence shown here is derived from an EMBL/GenBank/DDBJ whole genome shotgun (WGS) entry which is preliminary data.</text>
</comment>
<keyword evidence="3" id="KW-1185">Reference proteome</keyword>
<reference evidence="2" key="1">
    <citation type="journal article" date="2022" name="Int. J. Mol. Sci.">
        <title>Draft Genome of Tanacetum Coccineum: Genomic Comparison of Closely Related Tanacetum-Family Plants.</title>
        <authorList>
            <person name="Yamashiro T."/>
            <person name="Shiraishi A."/>
            <person name="Nakayama K."/>
            <person name="Satake H."/>
        </authorList>
    </citation>
    <scope>NUCLEOTIDE SEQUENCE</scope>
</reference>
<dbReference type="Proteomes" id="UP001151760">
    <property type="component" value="Unassembled WGS sequence"/>
</dbReference>